<feature type="non-terminal residue" evidence="2">
    <location>
        <position position="97"/>
    </location>
</feature>
<dbReference type="AlphaFoldDB" id="A0AAN6P2R6"/>
<sequence length="97" mass="10862">MSFKPSHHFLCVTGSATQHHQKQYTQQDLIFTRLGGQWPLQKPRASLQSKASPPRFGQSCEKRIMDAMLPCHQQDDSRACASAPTAAPKSPRPARYV</sequence>
<accession>A0AAN6P2R6</accession>
<protein>
    <submittedName>
        <fullName evidence="2">Uncharacterized protein</fullName>
    </submittedName>
</protein>
<keyword evidence="3" id="KW-1185">Reference proteome</keyword>
<dbReference type="EMBL" id="MU859073">
    <property type="protein sequence ID" value="KAK3955663.1"/>
    <property type="molecule type" value="Genomic_DNA"/>
</dbReference>
<evidence type="ECO:0000256" key="1">
    <source>
        <dbReference type="SAM" id="MobiDB-lite"/>
    </source>
</evidence>
<organism evidence="2 3">
    <name type="scientific">Pseudoneurospora amorphoporcata</name>
    <dbReference type="NCBI Taxonomy" id="241081"/>
    <lineage>
        <taxon>Eukaryota</taxon>
        <taxon>Fungi</taxon>
        <taxon>Dikarya</taxon>
        <taxon>Ascomycota</taxon>
        <taxon>Pezizomycotina</taxon>
        <taxon>Sordariomycetes</taxon>
        <taxon>Sordariomycetidae</taxon>
        <taxon>Sordariales</taxon>
        <taxon>Sordariaceae</taxon>
        <taxon>Pseudoneurospora</taxon>
    </lineage>
</organism>
<evidence type="ECO:0000313" key="2">
    <source>
        <dbReference type="EMBL" id="KAK3955663.1"/>
    </source>
</evidence>
<dbReference type="Proteomes" id="UP001303222">
    <property type="component" value="Unassembled WGS sequence"/>
</dbReference>
<gene>
    <name evidence="2" type="ORF">QBC32DRAFT_332837</name>
</gene>
<reference evidence="2" key="1">
    <citation type="journal article" date="2023" name="Mol. Phylogenet. Evol.">
        <title>Genome-scale phylogeny and comparative genomics of the fungal order Sordariales.</title>
        <authorList>
            <person name="Hensen N."/>
            <person name="Bonometti L."/>
            <person name="Westerberg I."/>
            <person name="Brannstrom I.O."/>
            <person name="Guillou S."/>
            <person name="Cros-Aarteil S."/>
            <person name="Calhoun S."/>
            <person name="Haridas S."/>
            <person name="Kuo A."/>
            <person name="Mondo S."/>
            <person name="Pangilinan J."/>
            <person name="Riley R."/>
            <person name="LaButti K."/>
            <person name="Andreopoulos B."/>
            <person name="Lipzen A."/>
            <person name="Chen C."/>
            <person name="Yan M."/>
            <person name="Daum C."/>
            <person name="Ng V."/>
            <person name="Clum A."/>
            <person name="Steindorff A."/>
            <person name="Ohm R.A."/>
            <person name="Martin F."/>
            <person name="Silar P."/>
            <person name="Natvig D.O."/>
            <person name="Lalanne C."/>
            <person name="Gautier V."/>
            <person name="Ament-Velasquez S.L."/>
            <person name="Kruys A."/>
            <person name="Hutchinson M.I."/>
            <person name="Powell A.J."/>
            <person name="Barry K."/>
            <person name="Miller A.N."/>
            <person name="Grigoriev I.V."/>
            <person name="Debuchy R."/>
            <person name="Gladieux P."/>
            <person name="Hiltunen Thoren M."/>
            <person name="Johannesson H."/>
        </authorList>
    </citation>
    <scope>NUCLEOTIDE SEQUENCE</scope>
    <source>
        <strain evidence="2">CBS 626.80</strain>
    </source>
</reference>
<proteinExistence type="predicted"/>
<evidence type="ECO:0000313" key="3">
    <source>
        <dbReference type="Proteomes" id="UP001303222"/>
    </source>
</evidence>
<reference evidence="2" key="2">
    <citation type="submission" date="2023-06" db="EMBL/GenBank/DDBJ databases">
        <authorList>
            <consortium name="Lawrence Berkeley National Laboratory"/>
            <person name="Mondo S.J."/>
            <person name="Hensen N."/>
            <person name="Bonometti L."/>
            <person name="Westerberg I."/>
            <person name="Brannstrom I.O."/>
            <person name="Guillou S."/>
            <person name="Cros-Aarteil S."/>
            <person name="Calhoun S."/>
            <person name="Haridas S."/>
            <person name="Kuo A."/>
            <person name="Pangilinan J."/>
            <person name="Riley R."/>
            <person name="Labutti K."/>
            <person name="Andreopoulos B."/>
            <person name="Lipzen A."/>
            <person name="Chen C."/>
            <person name="Yanf M."/>
            <person name="Daum C."/>
            <person name="Ng V."/>
            <person name="Clum A."/>
            <person name="Steindorff A."/>
            <person name="Ohm R."/>
            <person name="Martin F."/>
            <person name="Silar P."/>
            <person name="Natvig D."/>
            <person name="Lalanne C."/>
            <person name="Gautier V."/>
            <person name="Ament-Velasquez S.L."/>
            <person name="Kruys A."/>
            <person name="Hutchinson M.I."/>
            <person name="Powell A.J."/>
            <person name="Barry K."/>
            <person name="Miller A.N."/>
            <person name="Grigoriev I.V."/>
            <person name="Debuchy R."/>
            <person name="Gladieux P."/>
            <person name="Thoren M.H."/>
            <person name="Johannesson H."/>
        </authorList>
    </citation>
    <scope>NUCLEOTIDE SEQUENCE</scope>
    <source>
        <strain evidence="2">CBS 626.80</strain>
    </source>
</reference>
<name>A0AAN6P2R6_9PEZI</name>
<comment type="caution">
    <text evidence="2">The sequence shown here is derived from an EMBL/GenBank/DDBJ whole genome shotgun (WGS) entry which is preliminary data.</text>
</comment>
<feature type="region of interest" description="Disordered" evidence="1">
    <location>
        <begin position="75"/>
        <end position="97"/>
    </location>
</feature>